<comment type="caution">
    <text evidence="1">The sequence shown here is derived from an EMBL/GenBank/DDBJ whole genome shotgun (WGS) entry which is preliminary data.</text>
</comment>
<evidence type="ECO:0000313" key="1">
    <source>
        <dbReference type="EMBL" id="PRQ26263.1"/>
    </source>
</evidence>
<accession>A0A2P6PWF4</accession>
<protein>
    <submittedName>
        <fullName evidence="1">Uncharacterized protein</fullName>
    </submittedName>
</protein>
<keyword evidence="2" id="KW-1185">Reference proteome</keyword>
<reference evidence="1 2" key="1">
    <citation type="journal article" date="2018" name="Nat. Genet.">
        <title>The Rosa genome provides new insights in the design of modern roses.</title>
        <authorList>
            <person name="Bendahmane M."/>
        </authorList>
    </citation>
    <scope>NUCLEOTIDE SEQUENCE [LARGE SCALE GENOMIC DNA]</scope>
    <source>
        <strain evidence="2">cv. Old Blush</strain>
    </source>
</reference>
<sequence length="41" mass="4492">MSPNLARGSSVELLPTYLPMVTAATLRGHLPKDLAFSLLFY</sequence>
<name>A0A2P6PWF4_ROSCH</name>
<dbReference type="EMBL" id="PDCK01000044">
    <property type="protein sequence ID" value="PRQ26263.1"/>
    <property type="molecule type" value="Genomic_DNA"/>
</dbReference>
<gene>
    <name evidence="1" type="ORF">RchiOBHm_Chr6g0292671</name>
</gene>
<proteinExistence type="predicted"/>
<dbReference type="Gramene" id="PRQ26263">
    <property type="protein sequence ID" value="PRQ26263"/>
    <property type="gene ID" value="RchiOBHm_Chr6g0292671"/>
</dbReference>
<dbReference type="AlphaFoldDB" id="A0A2P6PWF4"/>
<evidence type="ECO:0000313" key="2">
    <source>
        <dbReference type="Proteomes" id="UP000238479"/>
    </source>
</evidence>
<dbReference type="Proteomes" id="UP000238479">
    <property type="component" value="Chromosome 6"/>
</dbReference>
<organism evidence="1 2">
    <name type="scientific">Rosa chinensis</name>
    <name type="common">China rose</name>
    <dbReference type="NCBI Taxonomy" id="74649"/>
    <lineage>
        <taxon>Eukaryota</taxon>
        <taxon>Viridiplantae</taxon>
        <taxon>Streptophyta</taxon>
        <taxon>Embryophyta</taxon>
        <taxon>Tracheophyta</taxon>
        <taxon>Spermatophyta</taxon>
        <taxon>Magnoliopsida</taxon>
        <taxon>eudicotyledons</taxon>
        <taxon>Gunneridae</taxon>
        <taxon>Pentapetalae</taxon>
        <taxon>rosids</taxon>
        <taxon>fabids</taxon>
        <taxon>Rosales</taxon>
        <taxon>Rosaceae</taxon>
        <taxon>Rosoideae</taxon>
        <taxon>Rosoideae incertae sedis</taxon>
        <taxon>Rosa</taxon>
    </lineage>
</organism>